<dbReference type="Pfam" id="PF02463">
    <property type="entry name" value="SMC_N"/>
    <property type="match status" value="1"/>
</dbReference>
<keyword evidence="9" id="KW-1185">Reference proteome</keyword>
<comment type="subunit">
    <text evidence="6">Homodimer.</text>
</comment>
<evidence type="ECO:0000313" key="8">
    <source>
        <dbReference type="EMBL" id="MBC5639895.1"/>
    </source>
</evidence>
<dbReference type="NCBIfam" id="TIGR02168">
    <property type="entry name" value="SMC_prok_B"/>
    <property type="match status" value="1"/>
</dbReference>
<keyword evidence="1 6" id="KW-0963">Cytoplasm</keyword>
<evidence type="ECO:0000256" key="3">
    <source>
        <dbReference type="ARBA" id="ARBA00022840"/>
    </source>
</evidence>
<feature type="coiled-coil region" evidence="6">
    <location>
        <begin position="1006"/>
        <end position="1040"/>
    </location>
</feature>
<feature type="coiled-coil region" evidence="6">
    <location>
        <begin position="768"/>
        <end position="816"/>
    </location>
</feature>
<dbReference type="InterPro" id="IPR027417">
    <property type="entry name" value="P-loop_NTPase"/>
</dbReference>
<sequence>MFLKSLEVRGFKSFADKTELEFKKGVTAVVGPNGSGKSNISDSVRWVLGEQSVKSLRGGKMEDVIFAGTQFRKPLGLAQVSITLDNSDGTLQTDYNEVTVTRRIFRSGETEYLINNQKCRLKDITELFMDTGIGKEGYSIIGQGKIDAILSGKAEDRRALLEEAAGIVKYKSRKEEAEKRLDNTDNNLVRIRDIIATYEERLEPLRMEKEKALEYRELAEELRVKEVSLLVHNIEQIKKDYEQVSNQLEEKEKEISAKREILDRFKENLISLVKEIESLEEKNAKEKDEYYKGREEVNQNEKEVSLFNERVQNFKNMILKVEEEINTLKIKVTDLESAKEELEKKLSSKEEEKNNKLNELNEIDSSINEINNEIRNFEMEISGLKSEEINNISRNSNLNNSIVSLRKDLENNEEKQRNIKANIANFERNLSVNKGTIKELEENIKETRENIKKLQEEGISLKKAISHEYHNLSGQEKKINLLTKKINETEARHNILNNLEKHYEGYNRTVKNLMEHVNAGRINGINEINVVGESFKVEQQYEIAIEVALGAAISNVITKNEDDAKKLIGFLKTRGLGRATFLPLNIIKGRRITLPNNVRNYDGYLGIASDLITFDEKYKDIMDYSLGRTLISKDMDAALAISKMGQHNYKIVTLSGEVINPGGALTGGSIQGKNSNLLGRKREIDELALFLEKQKNDLKSEKTVFEEIKKKIKNIDEEILNKREEIHQKNIDLTVLDGDVKILINEVDKVKKSIKFSNEELERFTEGFKVLNDRLEVKTNELNTLENRNKEGQEKIKSLDKELENRRVRLENIRSSYTDIRVLKAALDESLEGDKRELYDKNLEIEETKEKILILDEEIKSNLENIAILEEGIENKKHTIDNLSERLSELENVFKEDEVKRIDLKEKQKSKQAEYNLFVDEIKVHENEMNKKAIQNAKIESEQEALLNKLNSELELTLAEAEDIAVKIDNINSVKDTVYKLKNKIAALGIVNLSSIMEYDEVCEKYQFMSTQEEDLEKAKEELQSVIDEMTIKMRELFEENFKILNENFEETFKELFNGGTAELTLEDGDVLKSNIIINVQPAGKKLQNINLMSGGEKVLSAIALLFAILKMKPTPFCILDEIEAALDDANVYRYAEFLKKFSKNVQFIVITHRKGTMEAGDVMYGVTMEEKGVSKVVSVDLDKE</sequence>
<dbReference type="Proteomes" id="UP000662088">
    <property type="component" value="Unassembled WGS sequence"/>
</dbReference>
<dbReference type="Gene3D" id="3.40.50.300">
    <property type="entry name" value="P-loop containing nucleotide triphosphate hydrolases"/>
    <property type="match status" value="2"/>
</dbReference>
<dbReference type="SUPFAM" id="SSF52540">
    <property type="entry name" value="P-loop containing nucleoside triphosphate hydrolases"/>
    <property type="match status" value="2"/>
</dbReference>
<protein>
    <recommendedName>
        <fullName evidence="6">Chromosome partition protein Smc</fullName>
    </recommendedName>
</protein>
<dbReference type="GO" id="GO:0030261">
    <property type="term" value="P:chromosome condensation"/>
    <property type="evidence" value="ECO:0007669"/>
    <property type="project" value="InterPro"/>
</dbReference>
<evidence type="ECO:0000256" key="1">
    <source>
        <dbReference type="ARBA" id="ARBA00022490"/>
    </source>
</evidence>
<name>A0A8I0DN84_9CLOT</name>
<keyword evidence="2 6" id="KW-0547">Nucleotide-binding</keyword>
<dbReference type="GO" id="GO:0007059">
    <property type="term" value="P:chromosome segregation"/>
    <property type="evidence" value="ECO:0007669"/>
    <property type="project" value="UniProtKB-UniRule"/>
</dbReference>
<proteinExistence type="inferred from homology"/>
<dbReference type="InterPro" id="IPR024704">
    <property type="entry name" value="SMC"/>
</dbReference>
<feature type="domain" description="SMC hinge" evidence="7">
    <location>
        <begin position="525"/>
        <end position="642"/>
    </location>
</feature>
<dbReference type="EMBL" id="JACOOQ010000007">
    <property type="protein sequence ID" value="MBC5639895.1"/>
    <property type="molecule type" value="Genomic_DNA"/>
</dbReference>
<organism evidence="8 9">
    <name type="scientific">Clostridium lentum</name>
    <dbReference type="NCBI Taxonomy" id="2763037"/>
    <lineage>
        <taxon>Bacteria</taxon>
        <taxon>Bacillati</taxon>
        <taxon>Bacillota</taxon>
        <taxon>Clostridia</taxon>
        <taxon>Eubacteriales</taxon>
        <taxon>Clostridiaceae</taxon>
        <taxon>Clostridium</taxon>
    </lineage>
</organism>
<dbReference type="GO" id="GO:0016887">
    <property type="term" value="F:ATP hydrolysis activity"/>
    <property type="evidence" value="ECO:0007669"/>
    <property type="project" value="InterPro"/>
</dbReference>
<gene>
    <name evidence="6 8" type="primary">smc</name>
    <name evidence="8" type="ORF">H8R92_05515</name>
</gene>
<dbReference type="HAMAP" id="MF_01894">
    <property type="entry name" value="Smc_prok"/>
    <property type="match status" value="1"/>
</dbReference>
<dbReference type="PANTHER" id="PTHR43977">
    <property type="entry name" value="STRUCTURAL MAINTENANCE OF CHROMOSOMES PROTEIN 3"/>
    <property type="match status" value="1"/>
</dbReference>
<comment type="subcellular location">
    <subcellularLocation>
        <location evidence="6">Cytoplasm</location>
    </subcellularLocation>
</comment>
<dbReference type="SUPFAM" id="SSF57997">
    <property type="entry name" value="Tropomyosin"/>
    <property type="match status" value="1"/>
</dbReference>
<feature type="coiled-coil region" evidence="6">
    <location>
        <begin position="681"/>
        <end position="725"/>
    </location>
</feature>
<dbReference type="GO" id="GO:0005524">
    <property type="term" value="F:ATP binding"/>
    <property type="evidence" value="ECO:0007669"/>
    <property type="project" value="UniProtKB-UniRule"/>
</dbReference>
<dbReference type="GO" id="GO:0003677">
    <property type="term" value="F:DNA binding"/>
    <property type="evidence" value="ECO:0007669"/>
    <property type="project" value="UniProtKB-UniRule"/>
</dbReference>
<feature type="binding site" evidence="6">
    <location>
        <begin position="32"/>
        <end position="39"/>
    </location>
    <ligand>
        <name>ATP</name>
        <dbReference type="ChEBI" id="CHEBI:30616"/>
    </ligand>
</feature>
<dbReference type="SUPFAM" id="SSF75553">
    <property type="entry name" value="Smc hinge domain"/>
    <property type="match status" value="1"/>
</dbReference>
<dbReference type="GO" id="GO:0005694">
    <property type="term" value="C:chromosome"/>
    <property type="evidence" value="ECO:0007669"/>
    <property type="project" value="InterPro"/>
</dbReference>
<dbReference type="Gene3D" id="1.10.287.1490">
    <property type="match status" value="1"/>
</dbReference>
<evidence type="ECO:0000259" key="7">
    <source>
        <dbReference type="SMART" id="SM00968"/>
    </source>
</evidence>
<dbReference type="PIRSF" id="PIRSF005719">
    <property type="entry name" value="SMC"/>
    <property type="match status" value="1"/>
</dbReference>
<keyword evidence="4 6" id="KW-0175">Coiled coil</keyword>
<dbReference type="GO" id="GO:0007062">
    <property type="term" value="P:sister chromatid cohesion"/>
    <property type="evidence" value="ECO:0007669"/>
    <property type="project" value="InterPro"/>
</dbReference>
<dbReference type="FunFam" id="3.40.50.300:FF:000984">
    <property type="entry name" value="Chromosome partition protein Smc"/>
    <property type="match status" value="1"/>
</dbReference>
<accession>A0A8I0DN84</accession>
<dbReference type="RefSeq" id="WP_186834926.1">
    <property type="nucleotide sequence ID" value="NZ_JACOOQ010000007.1"/>
</dbReference>
<dbReference type="Gene3D" id="1.20.1060.20">
    <property type="match status" value="1"/>
</dbReference>
<dbReference type="Pfam" id="PF06470">
    <property type="entry name" value="SMC_hinge"/>
    <property type="match status" value="1"/>
</dbReference>
<comment type="caution">
    <text evidence="8">The sequence shown here is derived from an EMBL/GenBank/DDBJ whole genome shotgun (WGS) entry which is preliminary data.</text>
</comment>
<dbReference type="Gene3D" id="6.10.140.1720">
    <property type="match status" value="1"/>
</dbReference>
<dbReference type="GO" id="GO:0006260">
    <property type="term" value="P:DNA replication"/>
    <property type="evidence" value="ECO:0007669"/>
    <property type="project" value="UniProtKB-UniRule"/>
</dbReference>
<comment type="domain">
    <text evidence="6">Contains large globular domains required for ATP hydrolysis at each terminus and a third globular domain forming a flexible hinge near the middle of the molecule. These domains are separated by coiled-coil structures.</text>
</comment>
<evidence type="ECO:0000256" key="4">
    <source>
        <dbReference type="ARBA" id="ARBA00023054"/>
    </source>
</evidence>
<reference evidence="8" key="1">
    <citation type="submission" date="2020-08" db="EMBL/GenBank/DDBJ databases">
        <title>Genome public.</title>
        <authorList>
            <person name="Liu C."/>
            <person name="Sun Q."/>
        </authorList>
    </citation>
    <scope>NUCLEOTIDE SEQUENCE</scope>
    <source>
        <strain evidence="8">NSJ-42</strain>
    </source>
</reference>
<dbReference type="InterPro" id="IPR036277">
    <property type="entry name" value="SMC_hinge_sf"/>
</dbReference>
<evidence type="ECO:0000256" key="6">
    <source>
        <dbReference type="HAMAP-Rule" id="MF_01894"/>
    </source>
</evidence>
<keyword evidence="3 6" id="KW-0067">ATP-binding</keyword>
<keyword evidence="5 6" id="KW-0238">DNA-binding</keyword>
<evidence type="ECO:0000313" key="9">
    <source>
        <dbReference type="Proteomes" id="UP000662088"/>
    </source>
</evidence>
<comment type="similarity">
    <text evidence="6">Belongs to the SMC family.</text>
</comment>
<dbReference type="AlphaFoldDB" id="A0A8I0DN84"/>
<dbReference type="GO" id="GO:0005737">
    <property type="term" value="C:cytoplasm"/>
    <property type="evidence" value="ECO:0007669"/>
    <property type="project" value="UniProtKB-SubCell"/>
</dbReference>
<feature type="coiled-coil region" evidence="6">
    <location>
        <begin position="845"/>
        <end position="942"/>
    </location>
</feature>
<dbReference type="Gene3D" id="3.30.70.1620">
    <property type="match status" value="1"/>
</dbReference>
<dbReference type="CDD" id="cd03278">
    <property type="entry name" value="ABC_SMC_barmotin"/>
    <property type="match status" value="2"/>
</dbReference>
<dbReference type="InterPro" id="IPR011890">
    <property type="entry name" value="SMC_prok"/>
</dbReference>
<dbReference type="InterPro" id="IPR003395">
    <property type="entry name" value="RecF/RecN/SMC_N"/>
</dbReference>
<evidence type="ECO:0000256" key="5">
    <source>
        <dbReference type="ARBA" id="ARBA00023125"/>
    </source>
</evidence>
<evidence type="ECO:0000256" key="2">
    <source>
        <dbReference type="ARBA" id="ARBA00022741"/>
    </source>
</evidence>
<dbReference type="InterPro" id="IPR010935">
    <property type="entry name" value="SMC_hinge"/>
</dbReference>
<feature type="coiled-coil region" evidence="6">
    <location>
        <begin position="167"/>
        <end position="516"/>
    </location>
</feature>
<dbReference type="SMART" id="SM00968">
    <property type="entry name" value="SMC_hinge"/>
    <property type="match status" value="1"/>
</dbReference>
<comment type="function">
    <text evidence="6">Required for chromosome condensation and partitioning.</text>
</comment>